<name>A0A9W9YZ45_9CNID</name>
<dbReference type="PANTHER" id="PTHR15040">
    <property type="entry name" value="DERMATOPONTIN-RELATED"/>
    <property type="match status" value="1"/>
</dbReference>
<evidence type="ECO:0000256" key="6">
    <source>
        <dbReference type="SAM" id="SignalP"/>
    </source>
</evidence>
<dbReference type="PROSITE" id="PS51257">
    <property type="entry name" value="PROKAR_LIPOPROTEIN"/>
    <property type="match status" value="1"/>
</dbReference>
<dbReference type="EMBL" id="MU826858">
    <property type="protein sequence ID" value="KAJ7370703.1"/>
    <property type="molecule type" value="Genomic_DNA"/>
</dbReference>
<comment type="similarity">
    <text evidence="2">Belongs to the dermatopontin family.</text>
</comment>
<evidence type="ECO:0000256" key="1">
    <source>
        <dbReference type="ARBA" id="ARBA00004613"/>
    </source>
</evidence>
<protein>
    <submittedName>
        <fullName evidence="7">Uncharacterized protein</fullName>
    </submittedName>
</protein>
<evidence type="ECO:0000313" key="8">
    <source>
        <dbReference type="Proteomes" id="UP001163046"/>
    </source>
</evidence>
<dbReference type="OrthoDB" id="5975249at2759"/>
<keyword evidence="6" id="KW-0732">Signal</keyword>
<keyword evidence="8" id="KW-1185">Reference proteome</keyword>
<evidence type="ECO:0000256" key="4">
    <source>
        <dbReference type="ARBA" id="ARBA00023157"/>
    </source>
</evidence>
<evidence type="ECO:0000256" key="3">
    <source>
        <dbReference type="ARBA" id="ARBA00022525"/>
    </source>
</evidence>
<feature type="chain" id="PRO_5040803703" evidence="6">
    <location>
        <begin position="22"/>
        <end position="271"/>
    </location>
</feature>
<keyword evidence="3" id="KW-0964">Secreted</keyword>
<reference evidence="7" key="1">
    <citation type="submission" date="2023-01" db="EMBL/GenBank/DDBJ databases">
        <title>Genome assembly of the deep-sea coral Lophelia pertusa.</title>
        <authorList>
            <person name="Herrera S."/>
            <person name="Cordes E."/>
        </authorList>
    </citation>
    <scope>NUCLEOTIDE SEQUENCE</scope>
    <source>
        <strain evidence="7">USNM1676648</strain>
        <tissue evidence="7">Polyp</tissue>
    </source>
</reference>
<evidence type="ECO:0000313" key="7">
    <source>
        <dbReference type="EMBL" id="KAJ7370703.1"/>
    </source>
</evidence>
<comment type="subcellular location">
    <subcellularLocation>
        <location evidence="1">Secreted</location>
    </subcellularLocation>
</comment>
<comment type="caution">
    <text evidence="7">The sequence shown here is derived from an EMBL/GenBank/DDBJ whole genome shotgun (WGS) entry which is preliminary data.</text>
</comment>
<dbReference type="GO" id="GO:0031012">
    <property type="term" value="C:extracellular matrix"/>
    <property type="evidence" value="ECO:0007669"/>
    <property type="project" value="TreeGrafter"/>
</dbReference>
<organism evidence="7 8">
    <name type="scientific">Desmophyllum pertusum</name>
    <dbReference type="NCBI Taxonomy" id="174260"/>
    <lineage>
        <taxon>Eukaryota</taxon>
        <taxon>Metazoa</taxon>
        <taxon>Cnidaria</taxon>
        <taxon>Anthozoa</taxon>
        <taxon>Hexacorallia</taxon>
        <taxon>Scleractinia</taxon>
        <taxon>Caryophylliina</taxon>
        <taxon>Caryophylliidae</taxon>
        <taxon>Desmophyllum</taxon>
    </lineage>
</organism>
<feature type="region of interest" description="Disordered" evidence="5">
    <location>
        <begin position="38"/>
        <end position="110"/>
    </location>
</feature>
<feature type="compositionally biased region" description="Basic residues" evidence="5">
    <location>
        <begin position="64"/>
        <end position="83"/>
    </location>
</feature>
<proteinExistence type="inferred from homology"/>
<evidence type="ECO:0000256" key="2">
    <source>
        <dbReference type="ARBA" id="ARBA00008712"/>
    </source>
</evidence>
<dbReference type="GO" id="GO:0005615">
    <property type="term" value="C:extracellular space"/>
    <property type="evidence" value="ECO:0007669"/>
    <property type="project" value="TreeGrafter"/>
</dbReference>
<dbReference type="InterPro" id="IPR026645">
    <property type="entry name" value="Dermatopontin"/>
</dbReference>
<dbReference type="PANTHER" id="PTHR15040:SF1">
    <property type="entry name" value="DERMATOPONTIN-LIKE ISOFORM X1"/>
    <property type="match status" value="1"/>
</dbReference>
<accession>A0A9W9YZ45</accession>
<gene>
    <name evidence="7" type="ORF">OS493_030455</name>
</gene>
<dbReference type="GO" id="GO:0030199">
    <property type="term" value="P:collagen fibril organization"/>
    <property type="evidence" value="ECO:0007669"/>
    <property type="project" value="TreeGrafter"/>
</dbReference>
<dbReference type="Proteomes" id="UP001163046">
    <property type="component" value="Unassembled WGS sequence"/>
</dbReference>
<keyword evidence="4" id="KW-1015">Disulfide bond</keyword>
<sequence length="271" mass="31232">MIRGTTLLAMAVVLGLACVFGKGTDTKKGQESTHILLNIDPNVADGPGDKEKKDGHVNDPYWGHRSRKSRYRRPYPSRRRSYPSRRPYPSHTKPPYHTHKPYPTQGPCSSSRPAGATWVNEWHGKLFFECLRGQSLTHIKSDFRDCQKDRIWAFGCGYNEASKESCHWTHGYANQEKEGIFFNCPNHGFISGFDSIYTSSGDRQYKFKCCNDERFDHGNCRQSHHLNSAGKNFNFTVDRDRRFYITGISSCFDSEIKDRVWKIDFCRSVPE</sequence>
<dbReference type="AlphaFoldDB" id="A0A9W9YZ45"/>
<feature type="compositionally biased region" description="Basic and acidic residues" evidence="5">
    <location>
        <begin position="47"/>
        <end position="57"/>
    </location>
</feature>
<feature type="signal peptide" evidence="6">
    <location>
        <begin position="1"/>
        <end position="21"/>
    </location>
</feature>
<dbReference type="Pfam" id="PF14704">
    <property type="entry name" value="DERM"/>
    <property type="match status" value="1"/>
</dbReference>
<evidence type="ECO:0000256" key="5">
    <source>
        <dbReference type="SAM" id="MobiDB-lite"/>
    </source>
</evidence>